<protein>
    <submittedName>
        <fullName evidence="1">Uncharacterized protein</fullName>
    </submittedName>
</protein>
<evidence type="ECO:0000313" key="1">
    <source>
        <dbReference type="EMBL" id="AVM42576.1"/>
    </source>
</evidence>
<organism evidence="1 2">
    <name type="scientific">Fastidiosipila sanguinis</name>
    <dbReference type="NCBI Taxonomy" id="236753"/>
    <lineage>
        <taxon>Bacteria</taxon>
        <taxon>Bacillati</taxon>
        <taxon>Bacillota</taxon>
        <taxon>Clostridia</taxon>
        <taxon>Eubacteriales</taxon>
        <taxon>Oscillospiraceae</taxon>
        <taxon>Fastidiosipila</taxon>
    </lineage>
</organism>
<dbReference type="AlphaFoldDB" id="A0A2S0KNG8"/>
<name>A0A2S0KNG8_9FIRM</name>
<keyword evidence="2" id="KW-1185">Reference proteome</keyword>
<gene>
    <name evidence="1" type="ORF">C5Q98_04790</name>
</gene>
<proteinExistence type="predicted"/>
<accession>A0A2S0KNG8</accession>
<dbReference type="RefSeq" id="WP_106012532.1">
    <property type="nucleotide sequence ID" value="NZ_CP027226.1"/>
</dbReference>
<dbReference type="EMBL" id="CP027226">
    <property type="protein sequence ID" value="AVM42576.1"/>
    <property type="molecule type" value="Genomic_DNA"/>
</dbReference>
<evidence type="ECO:0000313" key="2">
    <source>
        <dbReference type="Proteomes" id="UP000237947"/>
    </source>
</evidence>
<dbReference type="Proteomes" id="UP000237947">
    <property type="component" value="Chromosome"/>
</dbReference>
<dbReference type="OrthoDB" id="2340037at2"/>
<sequence>MSKIFTTNSEIIQMVQDNFGHTENYLVAMKHNGFIKDLLKWFINRLYYAMDSSRQFILYFDHQGIHEKEFSFTDKSKFLLIPWNEVDEFDINDKGNKIIININHLGKKYSYIVEFNNYLLKGNRERFAHLEKKNFFRER</sequence>
<reference evidence="2" key="1">
    <citation type="submission" date="2018-02" db="EMBL/GenBank/DDBJ databases">
        <authorList>
            <person name="Holder M.E."/>
            <person name="Ajami N.J."/>
            <person name="Petrosino J.F."/>
        </authorList>
    </citation>
    <scope>NUCLEOTIDE SEQUENCE [LARGE SCALE GENOMIC DNA]</scope>
    <source>
        <strain evidence="2">CCUG 47711</strain>
    </source>
</reference>
<dbReference type="KEGG" id="fsa:C5Q98_04790"/>